<evidence type="ECO:0000313" key="1">
    <source>
        <dbReference type="EMBL" id="KAH6922503.1"/>
    </source>
</evidence>
<keyword evidence="2" id="KW-1185">Reference proteome</keyword>
<comment type="caution">
    <text evidence="1">The sequence shown here is derived from an EMBL/GenBank/DDBJ whole genome shotgun (WGS) entry which is preliminary data.</text>
</comment>
<dbReference type="EMBL" id="CM023489">
    <property type="protein sequence ID" value="KAH6922503.1"/>
    <property type="molecule type" value="Genomic_DNA"/>
</dbReference>
<organism evidence="1 2">
    <name type="scientific">Hyalomma asiaticum</name>
    <name type="common">Tick</name>
    <dbReference type="NCBI Taxonomy" id="266040"/>
    <lineage>
        <taxon>Eukaryota</taxon>
        <taxon>Metazoa</taxon>
        <taxon>Ecdysozoa</taxon>
        <taxon>Arthropoda</taxon>
        <taxon>Chelicerata</taxon>
        <taxon>Arachnida</taxon>
        <taxon>Acari</taxon>
        <taxon>Parasitiformes</taxon>
        <taxon>Ixodida</taxon>
        <taxon>Ixodoidea</taxon>
        <taxon>Ixodidae</taxon>
        <taxon>Hyalomminae</taxon>
        <taxon>Hyalomma</taxon>
    </lineage>
</organism>
<accession>A0ACB7RMB7</accession>
<evidence type="ECO:0000313" key="2">
    <source>
        <dbReference type="Proteomes" id="UP000821845"/>
    </source>
</evidence>
<reference evidence="1" key="1">
    <citation type="submission" date="2020-05" db="EMBL/GenBank/DDBJ databases">
        <title>Large-scale comparative analyses of tick genomes elucidate their genetic diversity and vector capacities.</title>
        <authorList>
            <person name="Jia N."/>
            <person name="Wang J."/>
            <person name="Shi W."/>
            <person name="Du L."/>
            <person name="Sun Y."/>
            <person name="Zhan W."/>
            <person name="Jiang J."/>
            <person name="Wang Q."/>
            <person name="Zhang B."/>
            <person name="Ji P."/>
            <person name="Sakyi L.B."/>
            <person name="Cui X."/>
            <person name="Yuan T."/>
            <person name="Jiang B."/>
            <person name="Yang W."/>
            <person name="Lam T.T.-Y."/>
            <person name="Chang Q."/>
            <person name="Ding S."/>
            <person name="Wang X."/>
            <person name="Zhu J."/>
            <person name="Ruan X."/>
            <person name="Zhao L."/>
            <person name="Wei J."/>
            <person name="Que T."/>
            <person name="Du C."/>
            <person name="Cheng J."/>
            <person name="Dai P."/>
            <person name="Han X."/>
            <person name="Huang E."/>
            <person name="Gao Y."/>
            <person name="Liu J."/>
            <person name="Shao H."/>
            <person name="Ye R."/>
            <person name="Li L."/>
            <person name="Wei W."/>
            <person name="Wang X."/>
            <person name="Wang C."/>
            <person name="Yang T."/>
            <person name="Huo Q."/>
            <person name="Li W."/>
            <person name="Guo W."/>
            <person name="Chen H."/>
            <person name="Zhou L."/>
            <person name="Ni X."/>
            <person name="Tian J."/>
            <person name="Zhou Y."/>
            <person name="Sheng Y."/>
            <person name="Liu T."/>
            <person name="Pan Y."/>
            <person name="Xia L."/>
            <person name="Li J."/>
            <person name="Zhao F."/>
            <person name="Cao W."/>
        </authorList>
    </citation>
    <scope>NUCLEOTIDE SEQUENCE</scope>
    <source>
        <strain evidence="1">Hyas-2018</strain>
    </source>
</reference>
<gene>
    <name evidence="1" type="ORF">HPB50_015163</name>
</gene>
<name>A0ACB7RMB7_HYAAI</name>
<dbReference type="Proteomes" id="UP000821845">
    <property type="component" value="Chromosome 9"/>
</dbReference>
<proteinExistence type="predicted"/>
<sequence length="91" mass="9746">MARALPAGTAVREARILTEQYMAELAQLCTITKPTETDIANIFLKEFRRALGRGMARPSVRAEAAASKAKSPSSPTKSPTKSKGSKKRGGK</sequence>
<protein>
    <submittedName>
        <fullName evidence="1">Uncharacterized protein</fullName>
    </submittedName>
</protein>